<keyword evidence="1" id="KW-0472">Membrane</keyword>
<dbReference type="EMBL" id="JXJN01024571">
    <property type="status" value="NOT_ANNOTATED_CDS"/>
    <property type="molecule type" value="Genomic_DNA"/>
</dbReference>
<dbReference type="Proteomes" id="UP000092460">
    <property type="component" value="Unassembled WGS sequence"/>
</dbReference>
<protein>
    <submittedName>
        <fullName evidence="2">Uncharacterized protein</fullName>
    </submittedName>
</protein>
<accession>A0A1B0C2K6</accession>
<keyword evidence="1" id="KW-1133">Transmembrane helix</keyword>
<evidence type="ECO:0000256" key="1">
    <source>
        <dbReference type="SAM" id="Phobius"/>
    </source>
</evidence>
<dbReference type="EMBL" id="JXJN01024572">
    <property type="status" value="NOT_ANNOTATED_CDS"/>
    <property type="molecule type" value="Genomic_DNA"/>
</dbReference>
<organism evidence="2 3">
    <name type="scientific">Glossina palpalis gambiensis</name>
    <dbReference type="NCBI Taxonomy" id="67801"/>
    <lineage>
        <taxon>Eukaryota</taxon>
        <taxon>Metazoa</taxon>
        <taxon>Ecdysozoa</taxon>
        <taxon>Arthropoda</taxon>
        <taxon>Hexapoda</taxon>
        <taxon>Insecta</taxon>
        <taxon>Pterygota</taxon>
        <taxon>Neoptera</taxon>
        <taxon>Endopterygota</taxon>
        <taxon>Diptera</taxon>
        <taxon>Brachycera</taxon>
        <taxon>Muscomorpha</taxon>
        <taxon>Hippoboscoidea</taxon>
        <taxon>Glossinidae</taxon>
        <taxon>Glossina</taxon>
    </lineage>
</organism>
<sequence length="341" mass="36991">MSQRTASNACVGACANPVIGISAMTTIFDLGSGVPLFDSLYALADLAVASLTFSWVTYLGLGISDLVVAALAALSPVAKGVVLAVRTAMVLSSVFVWSCLDELVAIGSGVWEILGTADARVPLAAAFAVGVLFLLPNFTEWPATINTAPAFARKAIPRGKEVQLLKLPGIEYSHKLWRYWMTQETSEFSKLLGNGTKVNPFLEILKKLVGKSEFTMAAIYGLINSVLPPEKEEKMREITSKMKRTLKEVLGDDGVLFYHSSPRTATFHYYPLIKFGDISYFSIFNVLQTPTTQVPMGLDSNGMPMGIQVVANEMNDRLCLAVAGEFERAFGGWVPPYNISN</sequence>
<feature type="transmembrane region" description="Helical" evidence="1">
    <location>
        <begin position="121"/>
        <end position="139"/>
    </location>
</feature>
<evidence type="ECO:0000313" key="3">
    <source>
        <dbReference type="Proteomes" id="UP000092460"/>
    </source>
</evidence>
<dbReference type="SUPFAM" id="SSF75304">
    <property type="entry name" value="Amidase signature (AS) enzymes"/>
    <property type="match status" value="1"/>
</dbReference>
<dbReference type="STRING" id="67801.A0A1B0C2K6"/>
<dbReference type="InterPro" id="IPR052739">
    <property type="entry name" value="FAAH2"/>
</dbReference>
<feature type="transmembrane region" description="Helical" evidence="1">
    <location>
        <begin position="9"/>
        <end position="28"/>
    </location>
</feature>
<dbReference type="InterPro" id="IPR036928">
    <property type="entry name" value="AS_sf"/>
</dbReference>
<dbReference type="PANTHER" id="PTHR43372:SF1">
    <property type="entry name" value="LD38433P"/>
    <property type="match status" value="1"/>
</dbReference>
<proteinExistence type="predicted"/>
<keyword evidence="1" id="KW-0812">Transmembrane</keyword>
<reference evidence="3" key="1">
    <citation type="submission" date="2015-01" db="EMBL/GenBank/DDBJ databases">
        <authorList>
            <person name="Aksoy S."/>
            <person name="Warren W."/>
            <person name="Wilson R.K."/>
        </authorList>
    </citation>
    <scope>NUCLEOTIDE SEQUENCE [LARGE SCALE GENOMIC DNA]</scope>
    <source>
        <strain evidence="3">IAEA</strain>
    </source>
</reference>
<feature type="transmembrane region" description="Helical" evidence="1">
    <location>
        <begin position="66"/>
        <end position="88"/>
    </location>
</feature>
<evidence type="ECO:0000313" key="2">
    <source>
        <dbReference type="EnsemblMetazoa" id="GPPI047436-PA"/>
    </source>
</evidence>
<reference evidence="2" key="2">
    <citation type="submission" date="2020-05" db="UniProtKB">
        <authorList>
            <consortium name="EnsemblMetazoa"/>
        </authorList>
    </citation>
    <scope>IDENTIFICATION</scope>
    <source>
        <strain evidence="2">IAEA</strain>
    </source>
</reference>
<dbReference type="AlphaFoldDB" id="A0A1B0C2K6"/>
<feature type="transmembrane region" description="Helical" evidence="1">
    <location>
        <begin position="94"/>
        <end position="114"/>
    </location>
</feature>
<dbReference type="GO" id="GO:0012505">
    <property type="term" value="C:endomembrane system"/>
    <property type="evidence" value="ECO:0007669"/>
    <property type="project" value="TreeGrafter"/>
</dbReference>
<dbReference type="EnsemblMetazoa" id="GPPI047436-RA">
    <property type="protein sequence ID" value="GPPI047436-PA"/>
    <property type="gene ID" value="GPPI047436"/>
</dbReference>
<dbReference type="VEuPathDB" id="VectorBase:GPPI047436"/>
<name>A0A1B0C2K6_9MUSC</name>
<keyword evidence="3" id="KW-1185">Reference proteome</keyword>
<dbReference type="Gene3D" id="3.90.1300.10">
    <property type="entry name" value="Amidase signature (AS) domain"/>
    <property type="match status" value="1"/>
</dbReference>
<dbReference type="PANTHER" id="PTHR43372">
    <property type="entry name" value="FATTY-ACID AMIDE HYDROLASE"/>
    <property type="match status" value="1"/>
</dbReference>